<dbReference type="SMART" id="SM00822">
    <property type="entry name" value="PKS_KR"/>
    <property type="match status" value="1"/>
</dbReference>
<comment type="similarity">
    <text evidence="1">Belongs to the short-chain dehydrogenases/reductases (SDR) family.</text>
</comment>
<dbReference type="PANTHER" id="PTHR42760">
    <property type="entry name" value="SHORT-CHAIN DEHYDROGENASES/REDUCTASES FAMILY MEMBER"/>
    <property type="match status" value="1"/>
</dbReference>
<dbReference type="InterPro" id="IPR036291">
    <property type="entry name" value="NAD(P)-bd_dom_sf"/>
</dbReference>
<dbReference type="GO" id="GO:0016616">
    <property type="term" value="F:oxidoreductase activity, acting on the CH-OH group of donors, NAD or NADP as acceptor"/>
    <property type="evidence" value="ECO:0007669"/>
    <property type="project" value="UniProtKB-ARBA"/>
</dbReference>
<dbReference type="PROSITE" id="PS00061">
    <property type="entry name" value="ADH_SHORT"/>
    <property type="match status" value="1"/>
</dbReference>
<organism evidence="4 5">
    <name type="scientific">Halohasta litorea</name>
    <dbReference type="NCBI Taxonomy" id="869891"/>
    <lineage>
        <taxon>Archaea</taxon>
        <taxon>Methanobacteriati</taxon>
        <taxon>Methanobacteriota</taxon>
        <taxon>Stenosarchaea group</taxon>
        <taxon>Halobacteria</taxon>
        <taxon>Halobacteriales</taxon>
        <taxon>Haloferacaceae</taxon>
        <taxon>Halohasta</taxon>
    </lineage>
</organism>
<dbReference type="EC" id="1.1.1.-" evidence="4"/>
<keyword evidence="5" id="KW-1185">Reference proteome</keyword>
<dbReference type="Gene3D" id="3.40.50.720">
    <property type="entry name" value="NAD(P)-binding Rossmann-like Domain"/>
    <property type="match status" value="1"/>
</dbReference>
<accession>A0ABD6DCC6</accession>
<dbReference type="Pfam" id="PF13561">
    <property type="entry name" value="adh_short_C2"/>
    <property type="match status" value="1"/>
</dbReference>
<dbReference type="InterPro" id="IPR002347">
    <property type="entry name" value="SDR_fam"/>
</dbReference>
<keyword evidence="2 4" id="KW-0560">Oxidoreductase</keyword>
<dbReference type="AlphaFoldDB" id="A0ABD6DCC6"/>
<dbReference type="RefSeq" id="WP_256397901.1">
    <property type="nucleotide sequence ID" value="NZ_JANHDJ010000017.1"/>
</dbReference>
<feature type="domain" description="Ketoreductase" evidence="3">
    <location>
        <begin position="14"/>
        <end position="189"/>
    </location>
</feature>
<dbReference type="InterPro" id="IPR057326">
    <property type="entry name" value="KR_dom"/>
</dbReference>
<dbReference type="SUPFAM" id="SSF51735">
    <property type="entry name" value="NAD(P)-binding Rossmann-fold domains"/>
    <property type="match status" value="1"/>
</dbReference>
<evidence type="ECO:0000256" key="1">
    <source>
        <dbReference type="ARBA" id="ARBA00006484"/>
    </source>
</evidence>
<evidence type="ECO:0000313" key="5">
    <source>
        <dbReference type="Proteomes" id="UP001597052"/>
    </source>
</evidence>
<gene>
    <name evidence="4" type="ORF">ACFSBW_19200</name>
</gene>
<evidence type="ECO:0000313" key="4">
    <source>
        <dbReference type="EMBL" id="MFD1643971.1"/>
    </source>
</evidence>
<sequence length="256" mass="26729">MSKPTTSTVDVSNRTAVVIGGTSGIGRAIVLAFADSGADVVATSRSEDAVEETAEELRSLGAATTMVTCDVREMSSIERLYDEAAAEVGKIDILVNSAGSVAKDPIWSMDMSDWERDIDTNLTGVFRACQVFGREMEQGSIINISSMSAGQAREQRAAYCAAKSGVNGLTRAAAADLAPDVRVNAIEPGFVNTPLAGDAFAEGTDLRAKIDDQTPMERVAQPEEIAGAAVYLASDAASFTTGEIITVDGGYDDSAL</sequence>
<dbReference type="InterPro" id="IPR020904">
    <property type="entry name" value="Sc_DH/Rdtase_CS"/>
</dbReference>
<evidence type="ECO:0000259" key="3">
    <source>
        <dbReference type="SMART" id="SM00822"/>
    </source>
</evidence>
<evidence type="ECO:0000256" key="2">
    <source>
        <dbReference type="ARBA" id="ARBA00023002"/>
    </source>
</evidence>
<name>A0ABD6DCC6_9EURY</name>
<protein>
    <submittedName>
        <fullName evidence="4">SDR family NAD(P)-dependent oxidoreductase</fullName>
        <ecNumber evidence="4">1.1.1.-</ecNumber>
    </submittedName>
</protein>
<dbReference type="PANTHER" id="PTHR42760:SF133">
    <property type="entry name" value="3-OXOACYL-[ACYL-CARRIER-PROTEIN] REDUCTASE"/>
    <property type="match status" value="1"/>
</dbReference>
<dbReference type="EMBL" id="JBHUDM010000015">
    <property type="protein sequence ID" value="MFD1643971.1"/>
    <property type="molecule type" value="Genomic_DNA"/>
</dbReference>
<proteinExistence type="inferred from homology"/>
<dbReference type="FunFam" id="3.40.50.720:FF:000084">
    <property type="entry name" value="Short-chain dehydrogenase reductase"/>
    <property type="match status" value="1"/>
</dbReference>
<dbReference type="CDD" id="cd05233">
    <property type="entry name" value="SDR_c"/>
    <property type="match status" value="1"/>
</dbReference>
<dbReference type="Proteomes" id="UP001597052">
    <property type="component" value="Unassembled WGS sequence"/>
</dbReference>
<reference evidence="4 5" key="1">
    <citation type="journal article" date="2019" name="Int. J. Syst. Evol. Microbiol.">
        <title>The Global Catalogue of Microorganisms (GCM) 10K type strain sequencing project: providing services to taxonomists for standard genome sequencing and annotation.</title>
        <authorList>
            <consortium name="The Broad Institute Genomics Platform"/>
            <consortium name="The Broad Institute Genome Sequencing Center for Infectious Disease"/>
            <person name="Wu L."/>
            <person name="Ma J."/>
        </authorList>
    </citation>
    <scope>NUCLEOTIDE SEQUENCE [LARGE SCALE GENOMIC DNA]</scope>
    <source>
        <strain evidence="4 5">CGMCC 1.10593</strain>
    </source>
</reference>
<dbReference type="PRINTS" id="PR00081">
    <property type="entry name" value="GDHRDH"/>
</dbReference>
<dbReference type="PRINTS" id="PR00080">
    <property type="entry name" value="SDRFAMILY"/>
</dbReference>
<comment type="caution">
    <text evidence="4">The sequence shown here is derived from an EMBL/GenBank/DDBJ whole genome shotgun (WGS) entry which is preliminary data.</text>
</comment>